<organism evidence="1">
    <name type="scientific">Rhizophora mucronata</name>
    <name type="common">Asiatic mangrove</name>
    <dbReference type="NCBI Taxonomy" id="61149"/>
    <lineage>
        <taxon>Eukaryota</taxon>
        <taxon>Viridiplantae</taxon>
        <taxon>Streptophyta</taxon>
        <taxon>Embryophyta</taxon>
        <taxon>Tracheophyta</taxon>
        <taxon>Spermatophyta</taxon>
        <taxon>Magnoliopsida</taxon>
        <taxon>eudicotyledons</taxon>
        <taxon>Gunneridae</taxon>
        <taxon>Pentapetalae</taxon>
        <taxon>rosids</taxon>
        <taxon>fabids</taxon>
        <taxon>Malpighiales</taxon>
        <taxon>Rhizophoraceae</taxon>
        <taxon>Rhizophora</taxon>
    </lineage>
</organism>
<reference evidence="1" key="1">
    <citation type="submission" date="2018-02" db="EMBL/GenBank/DDBJ databases">
        <title>Rhizophora mucronata_Transcriptome.</title>
        <authorList>
            <person name="Meera S.P."/>
            <person name="Sreeshan A."/>
            <person name="Augustine A."/>
        </authorList>
    </citation>
    <scope>NUCLEOTIDE SEQUENCE</scope>
    <source>
        <tissue evidence="1">Leaf</tissue>
    </source>
</reference>
<sequence>MWSGVKSTPKLPWHVYS</sequence>
<dbReference type="EMBL" id="GGEC01064183">
    <property type="protein sequence ID" value="MBX44667.1"/>
    <property type="molecule type" value="Transcribed_RNA"/>
</dbReference>
<evidence type="ECO:0000313" key="1">
    <source>
        <dbReference type="EMBL" id="MBX44667.1"/>
    </source>
</evidence>
<name>A0A2P2NQ97_RHIMU</name>
<accession>A0A2P2NQ97</accession>
<proteinExistence type="predicted"/>
<protein>
    <submittedName>
        <fullName evidence="1">Uncharacterized protein</fullName>
    </submittedName>
</protein>
<dbReference type="AlphaFoldDB" id="A0A2P2NQ97"/>